<dbReference type="KEGG" id="ccot:CCAX7_16150"/>
<evidence type="ECO:0000313" key="2">
    <source>
        <dbReference type="Proteomes" id="UP000287394"/>
    </source>
</evidence>
<dbReference type="InterPro" id="IPR007712">
    <property type="entry name" value="RelE/ParE_toxin"/>
</dbReference>
<accession>A0A402CZ40</accession>
<sequence>MTFSVEITASASDDIADVATFIAQDSEPSAAKWLAGLQTLIFSLQDNPGRFAVIPEAVELQIDYRFVLHHSHRIVFRIDDANRIVYVVRVYHGARNPLTNEDVSRE</sequence>
<dbReference type="RefSeq" id="WP_119322562.1">
    <property type="nucleotide sequence ID" value="NZ_AP025739.1"/>
</dbReference>
<dbReference type="AlphaFoldDB" id="A0A402CZ40"/>
<evidence type="ECO:0000313" key="1">
    <source>
        <dbReference type="EMBL" id="BDI29564.1"/>
    </source>
</evidence>
<dbReference type="EMBL" id="AP025739">
    <property type="protein sequence ID" value="BDI29564.1"/>
    <property type="molecule type" value="Genomic_DNA"/>
</dbReference>
<proteinExistence type="predicted"/>
<dbReference type="InterPro" id="IPR035093">
    <property type="entry name" value="RelE/ParE_toxin_dom_sf"/>
</dbReference>
<dbReference type="Gene3D" id="3.30.2310.20">
    <property type="entry name" value="RelE-like"/>
    <property type="match status" value="1"/>
</dbReference>
<name>A0A402CZ40_9BACT</name>
<dbReference type="Proteomes" id="UP000287394">
    <property type="component" value="Chromosome"/>
</dbReference>
<dbReference type="SUPFAM" id="SSF143011">
    <property type="entry name" value="RelE-like"/>
    <property type="match status" value="1"/>
</dbReference>
<reference evidence="1 2" key="1">
    <citation type="journal article" date="2019" name="Int. J. Syst. Evol. Microbiol.">
        <title>Capsulimonas corticalis gen. nov., sp. nov., an aerobic capsulated bacterium, of a novel bacterial order, Capsulimonadales ord. nov., of the class Armatimonadia of the phylum Armatimonadetes.</title>
        <authorList>
            <person name="Li J."/>
            <person name="Kudo C."/>
            <person name="Tonouchi A."/>
        </authorList>
    </citation>
    <scope>NUCLEOTIDE SEQUENCE [LARGE SCALE GENOMIC DNA]</scope>
    <source>
        <strain evidence="1 2">AX-7</strain>
    </source>
</reference>
<organism evidence="1 2">
    <name type="scientific">Capsulimonas corticalis</name>
    <dbReference type="NCBI Taxonomy" id="2219043"/>
    <lineage>
        <taxon>Bacteria</taxon>
        <taxon>Bacillati</taxon>
        <taxon>Armatimonadota</taxon>
        <taxon>Armatimonadia</taxon>
        <taxon>Capsulimonadales</taxon>
        <taxon>Capsulimonadaceae</taxon>
        <taxon>Capsulimonas</taxon>
    </lineage>
</organism>
<dbReference type="Pfam" id="PF05016">
    <property type="entry name" value="ParE_toxin"/>
    <property type="match status" value="1"/>
</dbReference>
<dbReference type="OrthoDB" id="461964at2"/>
<protein>
    <submittedName>
        <fullName evidence="1">Uncharacterized protein</fullName>
    </submittedName>
</protein>
<keyword evidence="2" id="KW-1185">Reference proteome</keyword>
<gene>
    <name evidence="1" type="ORF">CCAX7_16150</name>
</gene>